<dbReference type="AlphaFoldDB" id="A0ABC8J7R4"/>
<dbReference type="EMBL" id="CAKOAT010066266">
    <property type="protein sequence ID" value="CAH8306780.1"/>
    <property type="molecule type" value="Genomic_DNA"/>
</dbReference>
<organism evidence="2 3">
    <name type="scientific">Eruca vesicaria subsp. sativa</name>
    <name type="common">Garden rocket</name>
    <name type="synonym">Eruca sativa</name>
    <dbReference type="NCBI Taxonomy" id="29727"/>
    <lineage>
        <taxon>Eukaryota</taxon>
        <taxon>Viridiplantae</taxon>
        <taxon>Streptophyta</taxon>
        <taxon>Embryophyta</taxon>
        <taxon>Tracheophyta</taxon>
        <taxon>Spermatophyta</taxon>
        <taxon>Magnoliopsida</taxon>
        <taxon>eudicotyledons</taxon>
        <taxon>Gunneridae</taxon>
        <taxon>Pentapetalae</taxon>
        <taxon>rosids</taxon>
        <taxon>malvids</taxon>
        <taxon>Brassicales</taxon>
        <taxon>Brassicaceae</taxon>
        <taxon>Brassiceae</taxon>
        <taxon>Eruca</taxon>
    </lineage>
</organism>
<proteinExistence type="predicted"/>
<keyword evidence="3" id="KW-1185">Reference proteome</keyword>
<comment type="caution">
    <text evidence="2">The sequence shown here is derived from an EMBL/GenBank/DDBJ whole genome shotgun (WGS) entry which is preliminary data.</text>
</comment>
<feature type="compositionally biased region" description="Acidic residues" evidence="1">
    <location>
        <begin position="8"/>
        <end position="18"/>
    </location>
</feature>
<reference evidence="2 3" key="1">
    <citation type="submission" date="2022-03" db="EMBL/GenBank/DDBJ databases">
        <authorList>
            <person name="Macdonald S."/>
            <person name="Ahmed S."/>
            <person name="Newling K."/>
        </authorList>
    </citation>
    <scope>NUCLEOTIDE SEQUENCE [LARGE SCALE GENOMIC DNA]</scope>
</reference>
<gene>
    <name evidence="2" type="ORF">ERUC_LOCUS4746</name>
</gene>
<evidence type="ECO:0000313" key="2">
    <source>
        <dbReference type="EMBL" id="CAH8306780.1"/>
    </source>
</evidence>
<accession>A0ABC8J7R4</accession>
<feature type="region of interest" description="Disordered" evidence="1">
    <location>
        <begin position="1"/>
        <end position="20"/>
    </location>
</feature>
<evidence type="ECO:0000313" key="3">
    <source>
        <dbReference type="Proteomes" id="UP001642260"/>
    </source>
</evidence>
<protein>
    <submittedName>
        <fullName evidence="2">Uncharacterized protein</fullName>
    </submittedName>
</protein>
<name>A0ABC8J7R4_ERUVS</name>
<dbReference type="Proteomes" id="UP001642260">
    <property type="component" value="Unassembled WGS sequence"/>
</dbReference>
<evidence type="ECO:0000256" key="1">
    <source>
        <dbReference type="SAM" id="MobiDB-lite"/>
    </source>
</evidence>
<sequence length="139" mass="16079">MTKRGELGVEEEEEEEEKEAWSLSHSRLLNSWRHDYNLLLGDSSSSSSMSCLRSPSDYSLSSYFPNFTSPPFDAMMETKSKHDHDFCICESLLGGLNIREEEQESQDKNHYKPVHHQGTFKFNNHSLLSNSLQSLRDFQ</sequence>